<dbReference type="RefSeq" id="XP_065459436.1">
    <property type="nucleotide sequence ID" value="XM_065603364.1"/>
</dbReference>
<dbReference type="PROSITE" id="PS50142">
    <property type="entry name" value="RNASE_3_2"/>
    <property type="match status" value="1"/>
</dbReference>
<evidence type="ECO:0000313" key="2">
    <source>
        <dbReference type="EMBL" id="WPB06459.1"/>
    </source>
</evidence>
<dbReference type="InterPro" id="IPR036389">
    <property type="entry name" value="RNase_III_sf"/>
</dbReference>
<dbReference type="SUPFAM" id="SSF69065">
    <property type="entry name" value="RNase III domain-like"/>
    <property type="match status" value="1"/>
</dbReference>
<dbReference type="GeneID" id="90644709"/>
<dbReference type="CDD" id="cd00593">
    <property type="entry name" value="RIBOc"/>
    <property type="match status" value="1"/>
</dbReference>
<reference evidence="2 3" key="1">
    <citation type="submission" date="2023-09" db="EMBL/GenBank/DDBJ databases">
        <title>Complete-Gapless Cercospora beticola genome.</title>
        <authorList>
            <person name="Wyatt N.A."/>
            <person name="Spanner R.E."/>
            <person name="Bolton M.D."/>
        </authorList>
    </citation>
    <scope>NUCLEOTIDE SEQUENCE [LARGE SCALE GENOMIC DNA]</scope>
    <source>
        <strain evidence="2">Cb09-40</strain>
    </source>
</reference>
<gene>
    <name evidence="2" type="ORF">RHO25_011116</name>
</gene>
<keyword evidence="3" id="KW-1185">Reference proteome</keyword>
<dbReference type="EMBL" id="CP134190">
    <property type="protein sequence ID" value="WPB06459.1"/>
    <property type="molecule type" value="Genomic_DNA"/>
</dbReference>
<name>A0ABZ0P3M2_CERBT</name>
<dbReference type="SMART" id="SM00535">
    <property type="entry name" value="RIBOc"/>
    <property type="match status" value="1"/>
</dbReference>
<dbReference type="InterPro" id="IPR000999">
    <property type="entry name" value="RNase_III_dom"/>
</dbReference>
<dbReference type="Proteomes" id="UP001302367">
    <property type="component" value="Chromosome 7"/>
</dbReference>
<proteinExistence type="predicted"/>
<organism evidence="2 3">
    <name type="scientific">Cercospora beticola</name>
    <name type="common">Sugarbeet leaf spot fungus</name>
    <dbReference type="NCBI Taxonomy" id="122368"/>
    <lineage>
        <taxon>Eukaryota</taxon>
        <taxon>Fungi</taxon>
        <taxon>Dikarya</taxon>
        <taxon>Ascomycota</taxon>
        <taxon>Pezizomycotina</taxon>
        <taxon>Dothideomycetes</taxon>
        <taxon>Dothideomycetidae</taxon>
        <taxon>Mycosphaerellales</taxon>
        <taxon>Mycosphaerellaceae</taxon>
        <taxon>Cercospora</taxon>
    </lineage>
</organism>
<protein>
    <recommendedName>
        <fullName evidence="1">RNase III domain-containing protein</fullName>
    </recommendedName>
</protein>
<accession>A0ABZ0P3M2</accession>
<dbReference type="Pfam" id="PF00636">
    <property type="entry name" value="Ribonuclease_3"/>
    <property type="match status" value="1"/>
</dbReference>
<evidence type="ECO:0000259" key="1">
    <source>
        <dbReference type="PROSITE" id="PS50142"/>
    </source>
</evidence>
<feature type="domain" description="RNase III" evidence="1">
    <location>
        <begin position="18"/>
        <end position="124"/>
    </location>
</feature>
<dbReference type="Gene3D" id="1.10.1520.10">
    <property type="entry name" value="Ribonuclease III domain"/>
    <property type="match status" value="1"/>
</dbReference>
<sequence>MSFADKVHEAQGFVSTHFGYDVSNLGLLYEAIDTSGLTGRQSNKRLALVGDGALGIAMVAAWYPSGVGSNWLAQLSNIHLAAVAREIGLDRCLIPHPGHFGRLSDATLATSLEAVIGAIYLDCGGSIPLIESVMRKIGINMPAQIDN</sequence>
<evidence type="ECO:0000313" key="3">
    <source>
        <dbReference type="Proteomes" id="UP001302367"/>
    </source>
</evidence>